<dbReference type="Pfam" id="PF01753">
    <property type="entry name" value="zf-MYND"/>
    <property type="match status" value="1"/>
</dbReference>
<evidence type="ECO:0000256" key="5">
    <source>
        <dbReference type="SAM" id="MobiDB-lite"/>
    </source>
</evidence>
<organism evidence="7 8">
    <name type="scientific">Mycena chlorophos</name>
    <name type="common">Agaric fungus</name>
    <name type="synonym">Agaricus chlorophos</name>
    <dbReference type="NCBI Taxonomy" id="658473"/>
    <lineage>
        <taxon>Eukaryota</taxon>
        <taxon>Fungi</taxon>
        <taxon>Dikarya</taxon>
        <taxon>Basidiomycota</taxon>
        <taxon>Agaricomycotina</taxon>
        <taxon>Agaricomycetes</taxon>
        <taxon>Agaricomycetidae</taxon>
        <taxon>Agaricales</taxon>
        <taxon>Marasmiineae</taxon>
        <taxon>Mycenaceae</taxon>
        <taxon>Mycena</taxon>
    </lineage>
</organism>
<evidence type="ECO:0000256" key="3">
    <source>
        <dbReference type="ARBA" id="ARBA00022833"/>
    </source>
</evidence>
<comment type="caution">
    <text evidence="7">The sequence shown here is derived from an EMBL/GenBank/DDBJ whole genome shotgun (WGS) entry which is preliminary data.</text>
</comment>
<evidence type="ECO:0000256" key="4">
    <source>
        <dbReference type="PROSITE-ProRule" id="PRU00134"/>
    </source>
</evidence>
<proteinExistence type="predicted"/>
<evidence type="ECO:0000313" key="8">
    <source>
        <dbReference type="Proteomes" id="UP000613580"/>
    </source>
</evidence>
<dbReference type="GO" id="GO:0008270">
    <property type="term" value="F:zinc ion binding"/>
    <property type="evidence" value="ECO:0007669"/>
    <property type="project" value="UniProtKB-KW"/>
</dbReference>
<gene>
    <name evidence="7" type="ORF">HMN09_00351000</name>
</gene>
<name>A0A8H6TGS5_MYCCL</name>
<keyword evidence="8" id="KW-1185">Reference proteome</keyword>
<dbReference type="EMBL" id="JACAZE010000004">
    <property type="protein sequence ID" value="KAF7318418.1"/>
    <property type="molecule type" value="Genomic_DNA"/>
</dbReference>
<keyword evidence="2 4" id="KW-0863">Zinc-finger</keyword>
<dbReference type="InterPro" id="IPR002893">
    <property type="entry name" value="Znf_MYND"/>
</dbReference>
<evidence type="ECO:0000256" key="2">
    <source>
        <dbReference type="ARBA" id="ARBA00022771"/>
    </source>
</evidence>
<evidence type="ECO:0000256" key="1">
    <source>
        <dbReference type="ARBA" id="ARBA00022723"/>
    </source>
</evidence>
<dbReference type="Proteomes" id="UP000613580">
    <property type="component" value="Unassembled WGS sequence"/>
</dbReference>
<keyword evidence="3" id="KW-0862">Zinc</keyword>
<evidence type="ECO:0000259" key="6">
    <source>
        <dbReference type="PROSITE" id="PS50865"/>
    </source>
</evidence>
<reference evidence="7" key="1">
    <citation type="submission" date="2020-05" db="EMBL/GenBank/DDBJ databases">
        <title>Mycena genomes resolve the evolution of fungal bioluminescence.</title>
        <authorList>
            <person name="Tsai I.J."/>
        </authorList>
    </citation>
    <scope>NUCLEOTIDE SEQUENCE</scope>
    <source>
        <strain evidence="7">110903Hualien_Pintung</strain>
    </source>
</reference>
<accession>A0A8H6TGS5</accession>
<keyword evidence="1" id="KW-0479">Metal-binding</keyword>
<feature type="region of interest" description="Disordered" evidence="5">
    <location>
        <begin position="134"/>
        <end position="155"/>
    </location>
</feature>
<dbReference type="SUPFAM" id="SSF144232">
    <property type="entry name" value="HIT/MYND zinc finger-like"/>
    <property type="match status" value="1"/>
</dbReference>
<dbReference type="PROSITE" id="PS50865">
    <property type="entry name" value="ZF_MYND_2"/>
    <property type="match status" value="1"/>
</dbReference>
<dbReference type="OrthoDB" id="2854872at2759"/>
<feature type="domain" description="MYND-type" evidence="6">
    <location>
        <begin position="337"/>
        <end position="385"/>
    </location>
</feature>
<protein>
    <recommendedName>
        <fullName evidence="6">MYND-type domain-containing protein</fullName>
    </recommendedName>
</protein>
<evidence type="ECO:0000313" key="7">
    <source>
        <dbReference type="EMBL" id="KAF7318418.1"/>
    </source>
</evidence>
<sequence>MAKSASTAEKERTLLLFSIANPTHKDACCTMAMLNILEDCFPKTHSDIVSEATHLRQAPILRAAMKFLASGLQNPEPKLGPVMQALTRCACSDAVRKLPCHVNGKVHKTHFHVDYLAELANALMASLYEHRKTPGKLRPTKPGLSKQNQPWPSSLDDLFPPHPEGNDKAMDQTLVGLWTWSRLSPGVLPLSGALALFWPPVAKLMLGTPAPVSMPMQILEQCADTYDRDRKKWKAPPTEGTAQVEKNAFMLGVVAAVQFSHYVEDIDHEAMTAAYMDRLDELVALCRRIDALISPILGDYTPLSRVKSWTRTMIEYSETTAGKMTILFNLMCRVRECNDCFYIDCKTRDPGTPLTCSGCGILRYCNAECQNAAWKHAPAPHQPLCKTIKKFRACMASPDDWNTFAKLKDAEEASRVGVGIVVKAVKEGLDKVVQMRSRVINSGK</sequence>
<dbReference type="AlphaFoldDB" id="A0A8H6TGS5"/>
<dbReference type="Gene3D" id="6.10.140.2220">
    <property type="match status" value="1"/>
</dbReference>